<evidence type="ECO:0000313" key="4">
    <source>
        <dbReference type="Proteomes" id="UP001348817"/>
    </source>
</evidence>
<feature type="domain" description="Transposase IS30-like HTH" evidence="2">
    <location>
        <begin position="7"/>
        <end position="50"/>
    </location>
</feature>
<dbReference type="GO" id="GO:0004803">
    <property type="term" value="F:transposase activity"/>
    <property type="evidence" value="ECO:0007669"/>
    <property type="project" value="TreeGrafter"/>
</dbReference>
<evidence type="ECO:0000256" key="1">
    <source>
        <dbReference type="SAM" id="MobiDB-lite"/>
    </source>
</evidence>
<dbReference type="KEGG" id="fax:FUAX_30000"/>
<sequence length="195" mass="22900">MTNLYAHKKLSLEERQTIALFYRSGAWTIRATALTLNRAPSTISRELKRNSAPDGTYDPFFAHRLAEARTRISACVKRRIYFLNHKMRRLDYVHTTPHTLIAWYSDTLLYYRINRRTAYGPIRFRPLFDLDQKPFHYRELLELEKILRQHQALKHPPENYEQPITEGHNDDNIGAPVIQLIPTPSTPPDSPDWCA</sequence>
<protein>
    <recommendedName>
        <fullName evidence="2">Transposase IS30-like HTH domain-containing protein</fullName>
    </recommendedName>
</protein>
<dbReference type="RefSeq" id="WP_338392113.1">
    <property type="nucleotide sequence ID" value="NZ_AP025314.1"/>
</dbReference>
<dbReference type="InterPro" id="IPR025246">
    <property type="entry name" value="IS30-like_HTH"/>
</dbReference>
<keyword evidence="4" id="KW-1185">Reference proteome</keyword>
<dbReference type="GO" id="GO:0032196">
    <property type="term" value="P:transposition"/>
    <property type="evidence" value="ECO:0007669"/>
    <property type="project" value="TreeGrafter"/>
</dbReference>
<dbReference type="AlphaFoldDB" id="A0AAU9D3N0"/>
<dbReference type="Proteomes" id="UP001348817">
    <property type="component" value="Chromosome"/>
</dbReference>
<dbReference type="PANTHER" id="PTHR10948:SF23">
    <property type="entry name" value="TRANSPOSASE INSI FOR INSERTION SEQUENCE ELEMENT IS30A-RELATED"/>
    <property type="match status" value="1"/>
</dbReference>
<evidence type="ECO:0000313" key="3">
    <source>
        <dbReference type="EMBL" id="BDD10568.1"/>
    </source>
</evidence>
<gene>
    <name evidence="3" type="ORF">FUAX_30000</name>
</gene>
<dbReference type="PANTHER" id="PTHR10948">
    <property type="entry name" value="TRANSPOSASE"/>
    <property type="match status" value="1"/>
</dbReference>
<organism evidence="3 4">
    <name type="scientific">Fulvitalea axinellae</name>
    <dbReference type="NCBI Taxonomy" id="1182444"/>
    <lineage>
        <taxon>Bacteria</taxon>
        <taxon>Pseudomonadati</taxon>
        <taxon>Bacteroidota</taxon>
        <taxon>Cytophagia</taxon>
        <taxon>Cytophagales</taxon>
        <taxon>Persicobacteraceae</taxon>
        <taxon>Fulvitalea</taxon>
    </lineage>
</organism>
<evidence type="ECO:0000259" key="2">
    <source>
        <dbReference type="Pfam" id="PF13936"/>
    </source>
</evidence>
<dbReference type="GO" id="GO:0005829">
    <property type="term" value="C:cytosol"/>
    <property type="evidence" value="ECO:0007669"/>
    <property type="project" value="TreeGrafter"/>
</dbReference>
<feature type="region of interest" description="Disordered" evidence="1">
    <location>
        <begin position="175"/>
        <end position="195"/>
    </location>
</feature>
<feature type="compositionally biased region" description="Pro residues" evidence="1">
    <location>
        <begin position="184"/>
        <end position="195"/>
    </location>
</feature>
<name>A0AAU9D3N0_9BACT</name>
<dbReference type="Pfam" id="PF13936">
    <property type="entry name" value="HTH_38"/>
    <property type="match status" value="1"/>
</dbReference>
<dbReference type="EMBL" id="AP025314">
    <property type="protein sequence ID" value="BDD10568.1"/>
    <property type="molecule type" value="Genomic_DNA"/>
</dbReference>
<reference evidence="3 4" key="1">
    <citation type="submission" date="2021-12" db="EMBL/GenBank/DDBJ databases">
        <title>Genome sequencing of bacteria with rrn-lacking chromosome and rrn-plasmid.</title>
        <authorList>
            <person name="Anda M."/>
            <person name="Iwasaki W."/>
        </authorList>
    </citation>
    <scope>NUCLEOTIDE SEQUENCE [LARGE SCALE GENOMIC DNA]</scope>
    <source>
        <strain evidence="3 4">DSM 100852</strain>
    </source>
</reference>
<proteinExistence type="predicted"/>
<dbReference type="InterPro" id="IPR051917">
    <property type="entry name" value="Transposase-Integrase"/>
</dbReference>
<accession>A0AAU9D3N0</accession>